<dbReference type="OMA" id="RNCNYDC"/>
<proteinExistence type="predicted"/>
<evidence type="ECO:0000256" key="1">
    <source>
        <dbReference type="SAM" id="MobiDB-lite"/>
    </source>
</evidence>
<feature type="region of interest" description="Disordered" evidence="1">
    <location>
        <begin position="1"/>
        <end position="26"/>
    </location>
</feature>
<feature type="compositionally biased region" description="Basic and acidic residues" evidence="1">
    <location>
        <begin position="1"/>
        <end position="15"/>
    </location>
</feature>
<evidence type="ECO:0000313" key="3">
    <source>
        <dbReference type="Proteomes" id="UP000663193"/>
    </source>
</evidence>
<name>A0A7U2F4U4_PHANO</name>
<dbReference type="OrthoDB" id="3761807at2759"/>
<gene>
    <name evidence="2" type="ORF">JI435_045390</name>
</gene>
<dbReference type="RefSeq" id="XP_001794954.1">
    <property type="nucleotide sequence ID" value="XM_001794902.1"/>
</dbReference>
<dbReference type="VEuPathDB" id="FungiDB:JI435_045390"/>
<dbReference type="Proteomes" id="UP000663193">
    <property type="component" value="Chromosome 8"/>
</dbReference>
<sequence length="242" mass="26634">MSRHDDSNPHDRQMEIEAVSSDRPPHLNESNCRYCCGLGCSGPQSGDDDGEGGCGSDATSTVVGSDNDVGDLEEPLHVEEVYEPQPFGPEDSRTSERQPGGFTYRSEEDLRFHRFLRAQRSIFISSILNRNRDELDSLRNEATTRSHSSASSEVGSADNMSQEGLVAGVGTWGDAIRHDRLPGLFRKTPLRLSAQYEDCRGPSLSHLITQDVTTLLSPNGRWGAQSFPNAYSTHYDGDSFAH</sequence>
<evidence type="ECO:0000313" key="2">
    <source>
        <dbReference type="EMBL" id="QRC98481.1"/>
    </source>
</evidence>
<accession>A0A7U2F4U4</accession>
<feature type="region of interest" description="Disordered" evidence="1">
    <location>
        <begin position="45"/>
        <end position="70"/>
    </location>
</feature>
<feature type="compositionally biased region" description="Low complexity" evidence="1">
    <location>
        <begin position="146"/>
        <end position="156"/>
    </location>
</feature>
<keyword evidence="3" id="KW-1185">Reference proteome</keyword>
<feature type="region of interest" description="Disordered" evidence="1">
    <location>
        <begin position="82"/>
        <end position="104"/>
    </location>
</feature>
<dbReference type="EMBL" id="CP069030">
    <property type="protein sequence ID" value="QRC98481.1"/>
    <property type="molecule type" value="Genomic_DNA"/>
</dbReference>
<organism evidence="2 3">
    <name type="scientific">Phaeosphaeria nodorum (strain SN15 / ATCC MYA-4574 / FGSC 10173)</name>
    <name type="common">Glume blotch fungus</name>
    <name type="synonym">Parastagonospora nodorum</name>
    <dbReference type="NCBI Taxonomy" id="321614"/>
    <lineage>
        <taxon>Eukaryota</taxon>
        <taxon>Fungi</taxon>
        <taxon>Dikarya</taxon>
        <taxon>Ascomycota</taxon>
        <taxon>Pezizomycotina</taxon>
        <taxon>Dothideomycetes</taxon>
        <taxon>Pleosporomycetidae</taxon>
        <taxon>Pleosporales</taxon>
        <taxon>Pleosporineae</taxon>
        <taxon>Phaeosphaeriaceae</taxon>
        <taxon>Parastagonospora</taxon>
    </lineage>
</organism>
<reference evidence="3" key="1">
    <citation type="journal article" date="2021" name="BMC Genomics">
        <title>Chromosome-level genome assembly and manually-curated proteome of model necrotroph Parastagonospora nodorum Sn15 reveals a genome-wide trove of candidate effector homologs, and redundancy of virulence-related functions within an accessory chromosome.</title>
        <authorList>
            <person name="Bertazzoni S."/>
            <person name="Jones D.A.B."/>
            <person name="Phan H.T."/>
            <person name="Tan K.-C."/>
            <person name="Hane J.K."/>
        </authorList>
    </citation>
    <scope>NUCLEOTIDE SEQUENCE [LARGE SCALE GENOMIC DNA]</scope>
    <source>
        <strain evidence="3">SN15 / ATCC MYA-4574 / FGSC 10173)</strain>
    </source>
</reference>
<feature type="region of interest" description="Disordered" evidence="1">
    <location>
        <begin position="139"/>
        <end position="159"/>
    </location>
</feature>
<protein>
    <submittedName>
        <fullName evidence="2">Uncharacterized protein</fullName>
    </submittedName>
</protein>
<dbReference type="KEGG" id="pno:SNOG_04539"/>
<dbReference type="AlphaFoldDB" id="A0A7U2F4U4"/>